<dbReference type="InterPro" id="IPR036177">
    <property type="entry name" value="Peptidase_M55_sf"/>
</dbReference>
<evidence type="ECO:0000313" key="1">
    <source>
        <dbReference type="EMBL" id="WNG43154.1"/>
    </source>
</evidence>
<dbReference type="Proteomes" id="UP001611383">
    <property type="component" value="Chromosome"/>
</dbReference>
<dbReference type="SUPFAM" id="SSF63992">
    <property type="entry name" value="Dipeptide transport protein"/>
    <property type="match status" value="1"/>
</dbReference>
<keyword evidence="2" id="KW-1185">Reference proteome</keyword>
<dbReference type="EMBL" id="CP043494">
    <property type="protein sequence ID" value="WNG43154.1"/>
    <property type="molecule type" value="Genomic_DNA"/>
</dbReference>
<dbReference type="Gene3D" id="3.30.1360.130">
    <property type="entry name" value="Dipeptide transport protein"/>
    <property type="match status" value="1"/>
</dbReference>
<dbReference type="Gene3D" id="3.40.50.10780">
    <property type="entry name" value="Dipeptide transport protein"/>
    <property type="match status" value="1"/>
</dbReference>
<dbReference type="CDD" id="cd08663">
    <property type="entry name" value="DAP_dppA_1"/>
    <property type="match status" value="1"/>
</dbReference>
<accession>A0ABY9WH80</accession>
<sequence>MQVYISVDMEGVAGVVHVDQTRRTGHDYAQARKWMTAEANAAIAGAFDAGATAVLVNDSHGDMRNLLLDELDVRAEVISGSLKPQAMVQGISPEFGVALFVGYHAGARSRAGILDHTYYGAVVARCRVGGRDFSETALNAAVCGMLGIPVGLVTGDSTTCAQARELLGDVETVEVKDAITRYAARHLAPAKARERIREAATRAVRRARQGDFKPFLPQAPLELEVEFANSACADAAELVPGSRRQDGVTLGYTAPDAGLLLRVFRAWILLASTTLT</sequence>
<dbReference type="Pfam" id="PF04951">
    <property type="entry name" value="Peptidase_M55"/>
    <property type="match status" value="1"/>
</dbReference>
<protein>
    <submittedName>
        <fullName evidence="1">M55 family metallopeptidase</fullName>
    </submittedName>
</protein>
<name>A0ABY9WH80_9BACT</name>
<proteinExistence type="predicted"/>
<gene>
    <name evidence="1" type="ORF">F0U60_02845</name>
</gene>
<dbReference type="RefSeq" id="WP_395813665.1">
    <property type="nucleotide sequence ID" value="NZ_CP043494.1"/>
</dbReference>
<dbReference type="InterPro" id="IPR027476">
    <property type="entry name" value="DppA_N"/>
</dbReference>
<evidence type="ECO:0000313" key="2">
    <source>
        <dbReference type="Proteomes" id="UP001611383"/>
    </source>
</evidence>
<dbReference type="InterPro" id="IPR007035">
    <property type="entry name" value="Peptidase_M55"/>
</dbReference>
<reference evidence="1 2" key="1">
    <citation type="submission" date="2019-08" db="EMBL/GenBank/DDBJ databases">
        <title>Archangium and Cystobacter genomes.</title>
        <authorList>
            <person name="Chen I.-C.K."/>
            <person name="Wielgoss S."/>
        </authorList>
    </citation>
    <scope>NUCLEOTIDE SEQUENCE [LARGE SCALE GENOMIC DNA]</scope>
    <source>
        <strain evidence="1 2">Cbm 6</strain>
    </source>
</reference>
<dbReference type="PIRSF" id="PIRSF015853">
    <property type="entry name" value="Pep_DppA"/>
    <property type="match status" value="1"/>
</dbReference>
<organism evidence="1 2">
    <name type="scientific">Archangium minus</name>
    <dbReference type="NCBI Taxonomy" id="83450"/>
    <lineage>
        <taxon>Bacteria</taxon>
        <taxon>Pseudomonadati</taxon>
        <taxon>Myxococcota</taxon>
        <taxon>Myxococcia</taxon>
        <taxon>Myxococcales</taxon>
        <taxon>Cystobacterineae</taxon>
        <taxon>Archangiaceae</taxon>
        <taxon>Archangium</taxon>
    </lineage>
</organism>